<reference evidence="1 2" key="1">
    <citation type="submission" date="2017-07" db="EMBL/GenBank/DDBJ databases">
        <title>Complete Genome Sequence of the cosmetic ferment Vitreoscilla filiformis (ATCC15551).</title>
        <authorList>
            <person name="Contreras S."/>
            <person name="Sagory-Zalkind P."/>
            <person name="Blanquart H."/>
            <person name="Iltis A."/>
            <person name="Morand S.C."/>
        </authorList>
    </citation>
    <scope>NUCLEOTIDE SEQUENCE [LARGE SCALE GENOMIC DNA]</scope>
    <source>
        <strain evidence="1 2">ATCC 15551</strain>
    </source>
</reference>
<dbReference type="NCBIfam" id="TIGR02935">
    <property type="entry name" value="NifX-associated nitrogen fixation protein"/>
    <property type="match status" value="1"/>
</dbReference>
<dbReference type="Proteomes" id="UP000199729">
    <property type="component" value="Chromosome"/>
</dbReference>
<evidence type="ECO:0008006" key="3">
    <source>
        <dbReference type="Google" id="ProtNLM"/>
    </source>
</evidence>
<dbReference type="OrthoDB" id="9808545at2"/>
<gene>
    <name evidence="1" type="ORF">VITFI_CDS2764</name>
</gene>
<dbReference type="InterPro" id="IPR004952">
    <property type="entry name" value="NifX-assoc_nitrogen_fix"/>
</dbReference>
<evidence type="ECO:0000313" key="2">
    <source>
        <dbReference type="Proteomes" id="UP000199729"/>
    </source>
</evidence>
<dbReference type="PIRSF" id="PIRSF005788">
    <property type="entry name" value="NifK"/>
    <property type="match status" value="1"/>
</dbReference>
<keyword evidence="2" id="KW-1185">Reference proteome</keyword>
<dbReference type="AlphaFoldDB" id="A0A221KHM2"/>
<dbReference type="Gene3D" id="1.10.3100.20">
    <property type="entry name" value="Protein of unknown function DUF269"/>
    <property type="match status" value="1"/>
</dbReference>
<name>A0A221KHM2_VITFI</name>
<dbReference type="KEGG" id="vff:VITFI_CDS2764"/>
<organism evidence="1 2">
    <name type="scientific">Vitreoscilla filiformis</name>
    <dbReference type="NCBI Taxonomy" id="63"/>
    <lineage>
        <taxon>Bacteria</taxon>
        <taxon>Pseudomonadati</taxon>
        <taxon>Pseudomonadota</taxon>
        <taxon>Betaproteobacteria</taxon>
        <taxon>Neisseriales</taxon>
        <taxon>Neisseriaceae</taxon>
        <taxon>Vitreoscilla</taxon>
    </lineage>
</organism>
<evidence type="ECO:0000313" key="1">
    <source>
        <dbReference type="EMBL" id="ASM78541.1"/>
    </source>
</evidence>
<dbReference type="Pfam" id="PF03270">
    <property type="entry name" value="DUF269"/>
    <property type="match status" value="1"/>
</dbReference>
<dbReference type="RefSeq" id="WP_089417451.1">
    <property type="nucleotide sequence ID" value="NZ_CP022423.1"/>
</dbReference>
<proteinExistence type="predicted"/>
<accession>A0A221KHM2</accession>
<sequence length="162" mass="18159">MTDAVTTEAPAEPTEAELLQDPFIRELIKQLRAQDTHGTWEGKADIKLLEPYILTAEQRKALPLMGDPDPETLWRLDLFHNAIGLCIERATGCMVSPMTKMSHEGFGRTVLTTGRLIVVNRYLRDVHRFGYPSLKKLAETGGKLVAEGIKMIETYKEVATYG</sequence>
<dbReference type="EMBL" id="CP022423">
    <property type="protein sequence ID" value="ASM78541.1"/>
    <property type="molecule type" value="Genomic_DNA"/>
</dbReference>
<protein>
    <recommendedName>
        <fullName evidence="3">Nitrogen fixation protein</fullName>
    </recommendedName>
</protein>